<evidence type="ECO:0000313" key="8">
    <source>
        <dbReference type="Proteomes" id="UP000034004"/>
    </source>
</evidence>
<keyword evidence="3" id="KW-0732">Signal</keyword>
<evidence type="ECO:0000256" key="5">
    <source>
        <dbReference type="ARBA" id="ARBA00023235"/>
    </source>
</evidence>
<evidence type="ECO:0000256" key="3">
    <source>
        <dbReference type="ARBA" id="ARBA00022729"/>
    </source>
</evidence>
<keyword evidence="6" id="KW-0472">Membrane</keyword>
<dbReference type="InterPro" id="IPR027304">
    <property type="entry name" value="Trigger_fact/SurA_dom_sf"/>
</dbReference>
<keyword evidence="6" id="KW-0812">Transmembrane</keyword>
<feature type="transmembrane region" description="Helical" evidence="6">
    <location>
        <begin position="32"/>
        <end position="49"/>
    </location>
</feature>
<dbReference type="EC" id="5.2.1.8" evidence="2"/>
<dbReference type="STRING" id="1618484.UR56_C0002G0066"/>
<dbReference type="EMBL" id="LBPR01000002">
    <property type="protein sequence ID" value="KKP63089.1"/>
    <property type="molecule type" value="Genomic_DNA"/>
</dbReference>
<accession>A0A0G0B1A0</accession>
<proteinExistence type="predicted"/>
<keyword evidence="4" id="KW-0697">Rotamase</keyword>
<reference evidence="7 8" key="1">
    <citation type="journal article" date="2015" name="Nature">
        <title>rRNA introns, odd ribosomes, and small enigmatic genomes across a large radiation of phyla.</title>
        <authorList>
            <person name="Brown C.T."/>
            <person name="Hug L.A."/>
            <person name="Thomas B.C."/>
            <person name="Sharon I."/>
            <person name="Castelle C.J."/>
            <person name="Singh A."/>
            <person name="Wilkins M.J."/>
            <person name="Williams K.H."/>
            <person name="Banfield J.F."/>
        </authorList>
    </citation>
    <scope>NUCLEOTIDE SEQUENCE [LARGE SCALE GENOMIC DNA]</scope>
</reference>
<dbReference type="InterPro" id="IPR050245">
    <property type="entry name" value="PrsA_foldase"/>
</dbReference>
<sequence>MAKKLKKQESVERMVVQEEKSSKFVVKFPKKIFLIILVLFIVVGLIYLGKKYLFAASVNGQFINRLSVIKDLEKQGGQKVLDSIILKTLINQEAKKRKTGISQQEIDAELLKIENNVTSQGSTLDALLLQQGMTRSDLIGEIKLQLLVTKMVDNNISITDKEADDYIASQKSQLSLDSTQPAPELTRDQAKTAIKQQKLQAKIQTFVADLKAKAKINYFIKY</sequence>
<dbReference type="Proteomes" id="UP000034004">
    <property type="component" value="Unassembled WGS sequence"/>
</dbReference>
<dbReference type="SUPFAM" id="SSF109998">
    <property type="entry name" value="Triger factor/SurA peptide-binding domain-like"/>
    <property type="match status" value="1"/>
</dbReference>
<dbReference type="AlphaFoldDB" id="A0A0G0B1A0"/>
<comment type="catalytic activity">
    <reaction evidence="1">
        <text>[protein]-peptidylproline (omega=180) = [protein]-peptidylproline (omega=0)</text>
        <dbReference type="Rhea" id="RHEA:16237"/>
        <dbReference type="Rhea" id="RHEA-COMP:10747"/>
        <dbReference type="Rhea" id="RHEA-COMP:10748"/>
        <dbReference type="ChEBI" id="CHEBI:83833"/>
        <dbReference type="ChEBI" id="CHEBI:83834"/>
        <dbReference type="EC" id="5.2.1.8"/>
    </reaction>
</comment>
<dbReference type="PANTHER" id="PTHR47245:SF1">
    <property type="entry name" value="FOLDASE PROTEIN PRSA"/>
    <property type="match status" value="1"/>
</dbReference>
<keyword evidence="6" id="KW-1133">Transmembrane helix</keyword>
<evidence type="ECO:0000313" key="7">
    <source>
        <dbReference type="EMBL" id="KKP63089.1"/>
    </source>
</evidence>
<keyword evidence="5" id="KW-0413">Isomerase</keyword>
<organism evidence="7 8">
    <name type="scientific">Candidatus Roizmanbacteria bacterium GW2011_GWC2_34_23</name>
    <dbReference type="NCBI Taxonomy" id="1618484"/>
    <lineage>
        <taxon>Bacteria</taxon>
        <taxon>Candidatus Roizmaniibacteriota</taxon>
    </lineage>
</organism>
<dbReference type="GO" id="GO:0003755">
    <property type="term" value="F:peptidyl-prolyl cis-trans isomerase activity"/>
    <property type="evidence" value="ECO:0007669"/>
    <property type="project" value="UniProtKB-KW"/>
</dbReference>
<evidence type="ECO:0000256" key="4">
    <source>
        <dbReference type="ARBA" id="ARBA00023110"/>
    </source>
</evidence>
<gene>
    <name evidence="7" type="ORF">UR56_C0002G0066</name>
</gene>
<name>A0A0G0B1A0_9BACT</name>
<comment type="caution">
    <text evidence="7">The sequence shown here is derived from an EMBL/GenBank/DDBJ whole genome shotgun (WGS) entry which is preliminary data.</text>
</comment>
<evidence type="ECO:0000256" key="6">
    <source>
        <dbReference type="SAM" id="Phobius"/>
    </source>
</evidence>
<protein>
    <recommendedName>
        <fullName evidence="2">peptidylprolyl isomerase</fullName>
        <ecNumber evidence="2">5.2.1.8</ecNumber>
    </recommendedName>
</protein>
<dbReference type="Pfam" id="PF13624">
    <property type="entry name" value="SurA_N_3"/>
    <property type="match status" value="1"/>
</dbReference>
<evidence type="ECO:0000256" key="1">
    <source>
        <dbReference type="ARBA" id="ARBA00000971"/>
    </source>
</evidence>
<dbReference type="PANTHER" id="PTHR47245">
    <property type="entry name" value="PEPTIDYLPROLYL ISOMERASE"/>
    <property type="match status" value="1"/>
</dbReference>
<dbReference type="Gene3D" id="1.10.4030.10">
    <property type="entry name" value="Porin chaperone SurA, peptide-binding domain"/>
    <property type="match status" value="1"/>
</dbReference>
<evidence type="ECO:0000256" key="2">
    <source>
        <dbReference type="ARBA" id="ARBA00013194"/>
    </source>
</evidence>